<evidence type="ECO:0000256" key="4">
    <source>
        <dbReference type="ARBA" id="ARBA00022989"/>
    </source>
</evidence>
<name>A0A835QXA9_VANPL</name>
<sequence>MEAGIRRARFGFALIVCGLVYAVAGAPAACRRPSVGEWILGVSNGWCTLDDRAAEERFLGVIEVYESALQRAVSVVHRNREQYVAMLFYASWCPFSQICQPNFYNMLSLYPTIPHFAFEESAIRPSILSRYGVHGFPTLFLLNSSMRVRYHGSRSFNSLTAFYSDVTGIKPVPVNPTITNGSLSPINFTKVAGDTQENCPFSWARSPENLLQQDTYLALASSFVLLRLLYFLLPKLRSRLKRAWRWHMQLPSLICLCDYSQAFLQQAKRGFGRLNPCKRSNLQEGALSAKAWASKSLASVSIGEPSSVRSQSSFS</sequence>
<evidence type="ECO:0000256" key="1">
    <source>
        <dbReference type="ARBA" id="ARBA00004167"/>
    </source>
</evidence>
<dbReference type="PANTHER" id="PTHR46854">
    <property type="entry name" value="5'-ADENYLYLSULFATE REDUCTASE-LIKE 4-RELATED"/>
    <property type="match status" value="1"/>
</dbReference>
<dbReference type="Pfam" id="PF00085">
    <property type="entry name" value="Thioredoxin"/>
    <property type="match status" value="1"/>
</dbReference>
<evidence type="ECO:0000256" key="2">
    <source>
        <dbReference type="ARBA" id="ARBA00022692"/>
    </source>
</evidence>
<evidence type="ECO:0000256" key="7">
    <source>
        <dbReference type="SAM" id="SignalP"/>
    </source>
</evidence>
<protein>
    <recommendedName>
        <fullName evidence="8">Thioredoxin domain-containing protein</fullName>
    </recommendedName>
</protein>
<keyword evidence="3 7" id="KW-0732">Signal</keyword>
<feature type="chain" id="PRO_5032281482" description="Thioredoxin domain-containing protein" evidence="7">
    <location>
        <begin position="26"/>
        <end position="315"/>
    </location>
</feature>
<keyword evidence="6" id="KW-0325">Glycoprotein</keyword>
<reference evidence="9 10" key="1">
    <citation type="journal article" date="2020" name="Nat. Food">
        <title>A phased Vanilla planifolia genome enables genetic improvement of flavour and production.</title>
        <authorList>
            <person name="Hasing T."/>
            <person name="Tang H."/>
            <person name="Brym M."/>
            <person name="Khazi F."/>
            <person name="Huang T."/>
            <person name="Chambers A.H."/>
        </authorList>
    </citation>
    <scope>NUCLEOTIDE SEQUENCE [LARGE SCALE GENOMIC DNA]</scope>
    <source>
        <tissue evidence="9">Leaf</tissue>
    </source>
</reference>
<dbReference type="SUPFAM" id="SSF52833">
    <property type="entry name" value="Thioredoxin-like"/>
    <property type="match status" value="1"/>
</dbReference>
<keyword evidence="4" id="KW-1133">Transmembrane helix</keyword>
<dbReference type="CDD" id="cd02999">
    <property type="entry name" value="PDI_a_ERp44_like"/>
    <property type="match status" value="1"/>
</dbReference>
<dbReference type="InterPro" id="IPR013766">
    <property type="entry name" value="Thioredoxin_domain"/>
</dbReference>
<dbReference type="PANTHER" id="PTHR46854:SF1">
    <property type="entry name" value="5'-ADENYLYLSULFATE REDUCTASE-LIKE 4-RELATED"/>
    <property type="match status" value="1"/>
</dbReference>
<dbReference type="Gene3D" id="3.40.30.10">
    <property type="entry name" value="Glutaredoxin"/>
    <property type="match status" value="1"/>
</dbReference>
<dbReference type="EMBL" id="JADCNM010000006">
    <property type="protein sequence ID" value="KAG0477959.1"/>
    <property type="molecule type" value="Genomic_DNA"/>
</dbReference>
<comment type="caution">
    <text evidence="9">The sequence shown here is derived from an EMBL/GenBank/DDBJ whole genome shotgun (WGS) entry which is preliminary data.</text>
</comment>
<gene>
    <name evidence="9" type="ORF">HPP92_012678</name>
</gene>
<evidence type="ECO:0000259" key="8">
    <source>
        <dbReference type="Pfam" id="PF00085"/>
    </source>
</evidence>
<proteinExistence type="predicted"/>
<comment type="subcellular location">
    <subcellularLocation>
        <location evidence="1">Membrane</location>
        <topology evidence="1">Single-pass membrane protein</topology>
    </subcellularLocation>
</comment>
<evidence type="ECO:0000313" key="9">
    <source>
        <dbReference type="EMBL" id="KAG0477959.1"/>
    </source>
</evidence>
<keyword evidence="2" id="KW-0812">Transmembrane</keyword>
<organism evidence="9 10">
    <name type="scientific">Vanilla planifolia</name>
    <name type="common">Vanilla</name>
    <dbReference type="NCBI Taxonomy" id="51239"/>
    <lineage>
        <taxon>Eukaryota</taxon>
        <taxon>Viridiplantae</taxon>
        <taxon>Streptophyta</taxon>
        <taxon>Embryophyta</taxon>
        <taxon>Tracheophyta</taxon>
        <taxon>Spermatophyta</taxon>
        <taxon>Magnoliopsida</taxon>
        <taxon>Liliopsida</taxon>
        <taxon>Asparagales</taxon>
        <taxon>Orchidaceae</taxon>
        <taxon>Vanilloideae</taxon>
        <taxon>Vanilleae</taxon>
        <taxon>Vanilla</taxon>
    </lineage>
</organism>
<dbReference type="Proteomes" id="UP000639772">
    <property type="component" value="Chromosome 6"/>
</dbReference>
<evidence type="ECO:0000256" key="5">
    <source>
        <dbReference type="ARBA" id="ARBA00023136"/>
    </source>
</evidence>
<dbReference type="GO" id="GO:0016020">
    <property type="term" value="C:membrane"/>
    <property type="evidence" value="ECO:0007669"/>
    <property type="project" value="UniProtKB-SubCell"/>
</dbReference>
<dbReference type="AlphaFoldDB" id="A0A835QXA9"/>
<keyword evidence="5" id="KW-0472">Membrane</keyword>
<evidence type="ECO:0000256" key="3">
    <source>
        <dbReference type="ARBA" id="ARBA00022729"/>
    </source>
</evidence>
<feature type="domain" description="Thioredoxin" evidence="8">
    <location>
        <begin position="80"/>
        <end position="162"/>
    </location>
</feature>
<evidence type="ECO:0000256" key="6">
    <source>
        <dbReference type="ARBA" id="ARBA00023180"/>
    </source>
</evidence>
<dbReference type="InterPro" id="IPR036249">
    <property type="entry name" value="Thioredoxin-like_sf"/>
</dbReference>
<feature type="signal peptide" evidence="7">
    <location>
        <begin position="1"/>
        <end position="25"/>
    </location>
</feature>
<dbReference type="InterPro" id="IPR044606">
    <property type="entry name" value="APRL4/6"/>
</dbReference>
<evidence type="ECO:0000313" key="10">
    <source>
        <dbReference type="Proteomes" id="UP000639772"/>
    </source>
</evidence>
<dbReference type="OrthoDB" id="19690at2759"/>
<accession>A0A835QXA9</accession>